<dbReference type="SUPFAM" id="SSF102114">
    <property type="entry name" value="Radical SAM enzymes"/>
    <property type="match status" value="1"/>
</dbReference>
<dbReference type="PANTHER" id="PTHR43726">
    <property type="entry name" value="3-METHYLORNITHINE SYNTHASE"/>
    <property type="match status" value="1"/>
</dbReference>
<dbReference type="InterPro" id="IPR058240">
    <property type="entry name" value="rSAM_sf"/>
</dbReference>
<dbReference type="InterPro" id="IPR024021">
    <property type="entry name" value="FeFe-hyd_HydE_rSAM"/>
</dbReference>
<dbReference type="AlphaFoldDB" id="A0A921AY81"/>
<keyword evidence="3" id="KW-0949">S-adenosyl-L-methionine</keyword>
<dbReference type="SMART" id="SM00876">
    <property type="entry name" value="BATS"/>
    <property type="match status" value="1"/>
</dbReference>
<proteinExistence type="predicted"/>
<evidence type="ECO:0000259" key="8">
    <source>
        <dbReference type="PROSITE" id="PS51918"/>
    </source>
</evidence>
<sequence>MNMQDCLAVLDLLNEGRLPEEGAIASFIDACAPEAFAGPVPEDMAELEAGYVAEAGLPAAAPYVPGDALPEEEAAALRSTLFERAREKAREHFGNRIYIRGLIEISNICRRNCRYCGIRASNTRAERYRMSPAEILACCAHGYALGFRTFVLQGGEDIWFTDERLAGIVGSIKASWPDCAVTLSVGERPLESYRLLRRAGADRFLLRHETANPAHYARLHPAAQSWKHRMACLEDLKACGYQTGAGFMVGSPWQSTAYLEEDVRFLHRFQPEMVGIGPFIPHADTPFARFPAGSVERTLVMVAIVRLLLPFAMLPSTTALGTAAGNGRERGILAGANVLMPNLSPREARARYRLYDNKLSEGAECADNVAELKERIRAIGYEIVVDRGDFFRGEELPAEGPAPS</sequence>
<dbReference type="SFLD" id="SFLDF00348">
    <property type="entry name" value="FeFe_hydrogenase_maturase_(Hyd"/>
    <property type="match status" value="1"/>
</dbReference>
<dbReference type="SFLD" id="SFLDG01280">
    <property type="entry name" value="HydE/PylB-like"/>
    <property type="match status" value="1"/>
</dbReference>
<accession>A0A921AY81</accession>
<evidence type="ECO:0000256" key="6">
    <source>
        <dbReference type="ARBA" id="ARBA00023014"/>
    </source>
</evidence>
<keyword evidence="5" id="KW-0408">Iron</keyword>
<name>A0A921AY81_9BACT</name>
<dbReference type="SMART" id="SM00729">
    <property type="entry name" value="Elp3"/>
    <property type="match status" value="1"/>
</dbReference>
<dbReference type="GO" id="GO:0016740">
    <property type="term" value="F:transferase activity"/>
    <property type="evidence" value="ECO:0007669"/>
    <property type="project" value="TreeGrafter"/>
</dbReference>
<dbReference type="Pfam" id="PF04055">
    <property type="entry name" value="Radical_SAM"/>
    <property type="match status" value="1"/>
</dbReference>
<dbReference type="InterPro" id="IPR013785">
    <property type="entry name" value="Aldolase_TIM"/>
</dbReference>
<evidence type="ECO:0000256" key="4">
    <source>
        <dbReference type="ARBA" id="ARBA00022723"/>
    </source>
</evidence>
<dbReference type="InterPro" id="IPR006638">
    <property type="entry name" value="Elp3/MiaA/NifB-like_rSAM"/>
</dbReference>
<dbReference type="NCBIfam" id="TIGR03956">
    <property type="entry name" value="rSAM_HydE"/>
    <property type="match status" value="1"/>
</dbReference>
<dbReference type="PANTHER" id="PTHR43726:SF1">
    <property type="entry name" value="BIOTIN SYNTHASE"/>
    <property type="match status" value="1"/>
</dbReference>
<dbReference type="Gene3D" id="3.20.20.70">
    <property type="entry name" value="Aldolase class I"/>
    <property type="match status" value="1"/>
</dbReference>
<dbReference type="InterPro" id="IPR007197">
    <property type="entry name" value="rSAM"/>
</dbReference>
<dbReference type="EMBL" id="DYZA01000235">
    <property type="protein sequence ID" value="HJD98261.1"/>
    <property type="molecule type" value="Genomic_DNA"/>
</dbReference>
<evidence type="ECO:0000256" key="7">
    <source>
        <dbReference type="ARBA" id="ARBA00034078"/>
    </source>
</evidence>
<evidence type="ECO:0000313" key="9">
    <source>
        <dbReference type="EMBL" id="HJD98261.1"/>
    </source>
</evidence>
<dbReference type="CDD" id="cd01335">
    <property type="entry name" value="Radical_SAM"/>
    <property type="match status" value="1"/>
</dbReference>
<evidence type="ECO:0000256" key="5">
    <source>
        <dbReference type="ARBA" id="ARBA00023004"/>
    </source>
</evidence>
<dbReference type="InterPro" id="IPR010722">
    <property type="entry name" value="BATS_dom"/>
</dbReference>
<dbReference type="SFLD" id="SFLDG01082">
    <property type="entry name" value="B12-binding_domain_containing"/>
    <property type="match status" value="1"/>
</dbReference>
<evidence type="ECO:0000256" key="3">
    <source>
        <dbReference type="ARBA" id="ARBA00022691"/>
    </source>
</evidence>
<reference evidence="9" key="2">
    <citation type="submission" date="2021-09" db="EMBL/GenBank/DDBJ databases">
        <authorList>
            <person name="Gilroy R."/>
        </authorList>
    </citation>
    <scope>NUCLEOTIDE SEQUENCE</scope>
    <source>
        <strain evidence="9">ChiGjej2B2-19336</strain>
    </source>
</reference>
<dbReference type="GO" id="GO:0044272">
    <property type="term" value="P:sulfur compound biosynthetic process"/>
    <property type="evidence" value="ECO:0007669"/>
    <property type="project" value="UniProtKB-ARBA"/>
</dbReference>
<evidence type="ECO:0000313" key="10">
    <source>
        <dbReference type="Proteomes" id="UP000698963"/>
    </source>
</evidence>
<comment type="cofactor">
    <cofactor evidence="7">
        <name>[2Fe-2S] cluster</name>
        <dbReference type="ChEBI" id="CHEBI:190135"/>
    </cofactor>
</comment>
<evidence type="ECO:0000256" key="2">
    <source>
        <dbReference type="ARBA" id="ARBA00022485"/>
    </source>
</evidence>
<dbReference type="SFLD" id="SFLDG01060">
    <property type="entry name" value="BATS_domain_containing"/>
    <property type="match status" value="1"/>
</dbReference>
<comment type="cofactor">
    <cofactor evidence="1">
        <name>[4Fe-4S] cluster</name>
        <dbReference type="ChEBI" id="CHEBI:49883"/>
    </cofactor>
</comment>
<organism evidence="9 10">
    <name type="scientific">Mailhella massiliensis</name>
    <dbReference type="NCBI Taxonomy" id="1903261"/>
    <lineage>
        <taxon>Bacteria</taxon>
        <taxon>Pseudomonadati</taxon>
        <taxon>Thermodesulfobacteriota</taxon>
        <taxon>Desulfovibrionia</taxon>
        <taxon>Desulfovibrionales</taxon>
        <taxon>Desulfovibrionaceae</taxon>
        <taxon>Mailhella</taxon>
    </lineage>
</organism>
<dbReference type="GO" id="GO:0051539">
    <property type="term" value="F:4 iron, 4 sulfur cluster binding"/>
    <property type="evidence" value="ECO:0007669"/>
    <property type="project" value="UniProtKB-KW"/>
</dbReference>
<protein>
    <submittedName>
        <fullName evidence="9">[FeFe] hydrogenase H-cluster radical SAM maturase HydE</fullName>
    </submittedName>
</protein>
<dbReference type="GO" id="GO:0046872">
    <property type="term" value="F:metal ion binding"/>
    <property type="evidence" value="ECO:0007669"/>
    <property type="project" value="UniProtKB-KW"/>
</dbReference>
<dbReference type="GO" id="GO:0042364">
    <property type="term" value="P:water-soluble vitamin biosynthetic process"/>
    <property type="evidence" value="ECO:0007669"/>
    <property type="project" value="UniProtKB-ARBA"/>
</dbReference>
<dbReference type="SFLD" id="SFLDS00029">
    <property type="entry name" value="Radical_SAM"/>
    <property type="match status" value="1"/>
</dbReference>
<keyword evidence="6" id="KW-0411">Iron-sulfur</keyword>
<comment type="caution">
    <text evidence="9">The sequence shown here is derived from an EMBL/GenBank/DDBJ whole genome shotgun (WGS) entry which is preliminary data.</text>
</comment>
<gene>
    <name evidence="9" type="primary">hydE</name>
    <name evidence="9" type="ORF">K8W16_11530</name>
</gene>
<feature type="domain" description="Radical SAM core" evidence="8">
    <location>
        <begin position="95"/>
        <end position="320"/>
    </location>
</feature>
<evidence type="ECO:0000256" key="1">
    <source>
        <dbReference type="ARBA" id="ARBA00001966"/>
    </source>
</evidence>
<dbReference type="RefSeq" id="WP_304123967.1">
    <property type="nucleotide sequence ID" value="NZ_DYZA01000235.1"/>
</dbReference>
<keyword evidence="2" id="KW-0004">4Fe-4S</keyword>
<dbReference type="InterPro" id="IPR034422">
    <property type="entry name" value="HydE/PylB-like"/>
</dbReference>
<dbReference type="PROSITE" id="PS51918">
    <property type="entry name" value="RADICAL_SAM"/>
    <property type="match status" value="1"/>
</dbReference>
<dbReference type="Proteomes" id="UP000698963">
    <property type="component" value="Unassembled WGS sequence"/>
</dbReference>
<reference evidence="9" key="1">
    <citation type="journal article" date="2021" name="PeerJ">
        <title>Extensive microbial diversity within the chicken gut microbiome revealed by metagenomics and culture.</title>
        <authorList>
            <person name="Gilroy R."/>
            <person name="Ravi A."/>
            <person name="Getino M."/>
            <person name="Pursley I."/>
            <person name="Horton D.L."/>
            <person name="Alikhan N.F."/>
            <person name="Baker D."/>
            <person name="Gharbi K."/>
            <person name="Hall N."/>
            <person name="Watson M."/>
            <person name="Adriaenssens E.M."/>
            <person name="Foster-Nyarko E."/>
            <person name="Jarju S."/>
            <person name="Secka A."/>
            <person name="Antonio M."/>
            <person name="Oren A."/>
            <person name="Chaudhuri R.R."/>
            <person name="La Ragione R."/>
            <person name="Hildebrand F."/>
            <person name="Pallen M.J."/>
        </authorList>
    </citation>
    <scope>NUCLEOTIDE SEQUENCE</scope>
    <source>
        <strain evidence="9">ChiGjej2B2-19336</strain>
    </source>
</reference>
<keyword evidence="4" id="KW-0479">Metal-binding</keyword>